<keyword evidence="2" id="KW-1185">Reference proteome</keyword>
<organism evidence="3">
    <name type="scientific">Schistocephalus solidus</name>
    <name type="common">Tapeworm</name>
    <dbReference type="NCBI Taxonomy" id="70667"/>
    <lineage>
        <taxon>Eukaryota</taxon>
        <taxon>Metazoa</taxon>
        <taxon>Spiralia</taxon>
        <taxon>Lophotrochozoa</taxon>
        <taxon>Platyhelminthes</taxon>
        <taxon>Cestoda</taxon>
        <taxon>Eucestoda</taxon>
        <taxon>Diphyllobothriidea</taxon>
        <taxon>Diphyllobothriidae</taxon>
        <taxon>Schistocephalus</taxon>
    </lineage>
</organism>
<evidence type="ECO:0000313" key="3">
    <source>
        <dbReference type="WBParaSite" id="SSLN_0000517401-mRNA-1"/>
    </source>
</evidence>
<sequence>MSIVARQLHVKSQEMDIHPYSTFMDLTNAFDTMNREELQKVVLKFGTPKPFTYMLPQLYDGMMACLTDSGQRHSQ</sequence>
<gene>
    <name evidence="1" type="ORF">SSLN_LOCUS5011</name>
</gene>
<reference evidence="1 2" key="2">
    <citation type="submission" date="2018-11" db="EMBL/GenBank/DDBJ databases">
        <authorList>
            <consortium name="Pathogen Informatics"/>
        </authorList>
    </citation>
    <scope>NUCLEOTIDE SEQUENCE [LARGE SCALE GENOMIC DNA]</scope>
    <source>
        <strain evidence="1 2">NST_G2</strain>
    </source>
</reference>
<reference evidence="3" key="1">
    <citation type="submission" date="2016-06" db="UniProtKB">
        <authorList>
            <consortium name="WormBaseParasite"/>
        </authorList>
    </citation>
    <scope>IDENTIFICATION</scope>
</reference>
<dbReference type="Proteomes" id="UP000275846">
    <property type="component" value="Unassembled WGS sequence"/>
</dbReference>
<evidence type="ECO:0000313" key="1">
    <source>
        <dbReference type="EMBL" id="VDL91396.1"/>
    </source>
</evidence>
<proteinExistence type="predicted"/>
<dbReference type="OrthoDB" id="786357at2759"/>
<dbReference type="WBParaSite" id="SSLN_0000517401-mRNA-1">
    <property type="protein sequence ID" value="SSLN_0000517401-mRNA-1"/>
    <property type="gene ID" value="SSLN_0000517401"/>
</dbReference>
<name>A0A183SLB3_SCHSO</name>
<evidence type="ECO:0000313" key="2">
    <source>
        <dbReference type="Proteomes" id="UP000275846"/>
    </source>
</evidence>
<accession>A0A183SLB3</accession>
<dbReference type="AlphaFoldDB" id="A0A183SLB3"/>
<protein>
    <submittedName>
        <fullName evidence="3">Reverse transcriptase domain-containing protein</fullName>
    </submittedName>
</protein>
<dbReference type="EMBL" id="UYSU01033085">
    <property type="protein sequence ID" value="VDL91396.1"/>
    <property type="molecule type" value="Genomic_DNA"/>
</dbReference>